<protein>
    <submittedName>
        <fullName evidence="1">WD40 repeat domain-containing protein</fullName>
    </submittedName>
</protein>
<dbReference type="EMBL" id="QMIF01000200">
    <property type="protein sequence ID" value="TVM26966.1"/>
    <property type="molecule type" value="Genomic_DNA"/>
</dbReference>
<dbReference type="Proteomes" id="UP000434052">
    <property type="component" value="Unassembled WGS sequence"/>
</dbReference>
<evidence type="ECO:0000313" key="1">
    <source>
        <dbReference type="EMBL" id="TVM26966.1"/>
    </source>
</evidence>
<reference evidence="1 2" key="1">
    <citation type="submission" date="2018-06" db="EMBL/GenBank/DDBJ databases">
        <title>Complete genome of Desulfovibrio marinus P48SEP.</title>
        <authorList>
            <person name="Crispim J.S."/>
            <person name="Vidigal P.M.P."/>
            <person name="Silva L.C.F."/>
            <person name="Araujo L.C."/>
            <person name="Laguardia C.N."/>
            <person name="Dias R.S."/>
            <person name="Sousa M.P."/>
            <person name="Paula S.O."/>
            <person name="Silva C."/>
        </authorList>
    </citation>
    <scope>NUCLEOTIDE SEQUENCE [LARGE SCALE GENOMIC DNA]</scope>
    <source>
        <strain evidence="1 2">P48SEP</strain>
    </source>
</reference>
<evidence type="ECO:0000313" key="2">
    <source>
        <dbReference type="Proteomes" id="UP000434052"/>
    </source>
</evidence>
<dbReference type="AlphaFoldDB" id="A0A6P1Z903"/>
<name>A0A6P1Z903_9BACT</name>
<organism evidence="1 2">
    <name type="scientific">Oceanidesulfovibrio marinus</name>
    <dbReference type="NCBI Taxonomy" id="370038"/>
    <lineage>
        <taxon>Bacteria</taxon>
        <taxon>Pseudomonadati</taxon>
        <taxon>Thermodesulfobacteriota</taxon>
        <taxon>Desulfovibrionia</taxon>
        <taxon>Desulfovibrionales</taxon>
        <taxon>Desulfovibrionaceae</taxon>
        <taxon>Oceanidesulfovibrio</taxon>
    </lineage>
</organism>
<gene>
    <name evidence="1" type="ORF">DQK91_22765</name>
</gene>
<sequence>MWQPRFNPQDGSVVAGARQGGKWGMLKDDALIWKCTMFKCWKTAFSEEGANIWDVVCTDFGRWTEAVNGDVWGEKFQQVVGDMSVSQDGRRSSIIGKTDGQWDVSVDDTRGVGWFEMAYPAVFNPDSKQVGYAGERKGGQMTIILDGDAYHKD</sequence>
<comment type="caution">
    <text evidence="1">The sequence shown here is derived from an EMBL/GenBank/DDBJ whole genome shotgun (WGS) entry which is preliminary data.</text>
</comment>
<feature type="non-terminal residue" evidence="1">
    <location>
        <position position="153"/>
    </location>
</feature>
<accession>A0A6P1Z903</accession>
<proteinExistence type="predicted"/>